<sequence length="455" mass="50117">MSRDPVLGLIGQTPLVQLTRIDTGPCQLFVKMESHNPGGSIKDRIALTMIEAAERDGRLQPGGVIIEATAGNTGLGLALVAARKGYKLKLIVPDKMSQEKIQHLKALGAEVILTRSDVAKGHPLYYQDYARRVADETPGAFYIDQFNNPANPLAHELSTGPEIWQQVEHELDAVVVGVGSAGTLTGLSRFFRRAAPTVEFVLADPVGSVLADYVEKGEYGEAGSWRVEGIGEDFIPPMADFSQVRHAYRISDEESIETARALLSEEGILAGSSSGALVAAALRYCRAQTTPKRVVTFVCDSGNKYLSKQFNEGWLIDQGLRQLPRRGDLTDLITRRHDLGATITARPDESLADVYARMRRHDVSQLPVLEGDDQIVGLIDEWDVLLAVHDEPEHFRLPVRNAMSTELETLSPADSIEKLLRTFNEGHVAIVVDGGRFLGLITEADLVNHWRQRWR</sequence>
<dbReference type="RefSeq" id="WP_378165605.1">
    <property type="nucleotide sequence ID" value="NZ_JBHSBU010000001.1"/>
</dbReference>
<dbReference type="InterPro" id="IPR036052">
    <property type="entry name" value="TrpB-like_PALP_sf"/>
</dbReference>
<dbReference type="InterPro" id="IPR001926">
    <property type="entry name" value="TrpB-like_PALP"/>
</dbReference>
<accession>A0ABV8MUS8</accession>
<keyword evidence="2" id="KW-0663">Pyridoxal phosphate</keyword>
<evidence type="ECO:0000259" key="4">
    <source>
        <dbReference type="PROSITE" id="PS51371"/>
    </source>
</evidence>
<dbReference type="SUPFAM" id="SSF53686">
    <property type="entry name" value="Tryptophan synthase beta subunit-like PLP-dependent enzymes"/>
    <property type="match status" value="1"/>
</dbReference>
<dbReference type="CDD" id="cd01561">
    <property type="entry name" value="CBS_like"/>
    <property type="match status" value="1"/>
</dbReference>
<dbReference type="InterPro" id="IPR000644">
    <property type="entry name" value="CBS_dom"/>
</dbReference>
<comment type="caution">
    <text evidence="5">The sequence shown here is derived from an EMBL/GenBank/DDBJ whole genome shotgun (WGS) entry which is preliminary data.</text>
</comment>
<dbReference type="SUPFAM" id="SSF54631">
    <property type="entry name" value="CBS-domain pair"/>
    <property type="match status" value="1"/>
</dbReference>
<protein>
    <submittedName>
        <fullName evidence="5">Pyridoxal-phosphate dependent enzyme</fullName>
    </submittedName>
</protein>
<reference evidence="6" key="1">
    <citation type="journal article" date="2019" name="Int. J. Syst. Evol. Microbiol.">
        <title>The Global Catalogue of Microorganisms (GCM) 10K type strain sequencing project: providing services to taxonomists for standard genome sequencing and annotation.</title>
        <authorList>
            <consortium name="The Broad Institute Genomics Platform"/>
            <consortium name="The Broad Institute Genome Sequencing Center for Infectious Disease"/>
            <person name="Wu L."/>
            <person name="Ma J."/>
        </authorList>
    </citation>
    <scope>NUCLEOTIDE SEQUENCE [LARGE SCALE GENOMIC DNA]</scope>
    <source>
        <strain evidence="6">LMG 29894</strain>
    </source>
</reference>
<evidence type="ECO:0000256" key="1">
    <source>
        <dbReference type="ARBA" id="ARBA00001933"/>
    </source>
</evidence>
<organism evidence="5 6">
    <name type="scientific">Chitinimonas lacunae</name>
    <dbReference type="NCBI Taxonomy" id="1963018"/>
    <lineage>
        <taxon>Bacteria</taxon>
        <taxon>Pseudomonadati</taxon>
        <taxon>Pseudomonadota</taxon>
        <taxon>Betaproteobacteria</taxon>
        <taxon>Neisseriales</taxon>
        <taxon>Chitinibacteraceae</taxon>
        <taxon>Chitinimonas</taxon>
    </lineage>
</organism>
<proteinExistence type="predicted"/>
<comment type="cofactor">
    <cofactor evidence="1">
        <name>pyridoxal 5'-phosphate</name>
        <dbReference type="ChEBI" id="CHEBI:597326"/>
    </cofactor>
</comment>
<dbReference type="InterPro" id="IPR046353">
    <property type="entry name" value="CBS_C"/>
</dbReference>
<dbReference type="Proteomes" id="UP001595791">
    <property type="component" value="Unassembled WGS sequence"/>
</dbReference>
<dbReference type="PROSITE" id="PS51371">
    <property type="entry name" value="CBS"/>
    <property type="match status" value="1"/>
</dbReference>
<dbReference type="SMART" id="SM00116">
    <property type="entry name" value="CBS"/>
    <property type="match status" value="2"/>
</dbReference>
<keyword evidence="6" id="KW-1185">Reference proteome</keyword>
<name>A0ABV8MUS8_9NEIS</name>
<dbReference type="InterPro" id="IPR001216">
    <property type="entry name" value="P-phosphate_BS"/>
</dbReference>
<dbReference type="InterPro" id="IPR046342">
    <property type="entry name" value="CBS_dom_sf"/>
</dbReference>
<dbReference type="PROSITE" id="PS00901">
    <property type="entry name" value="CYS_SYNTHASE"/>
    <property type="match status" value="1"/>
</dbReference>
<evidence type="ECO:0000256" key="3">
    <source>
        <dbReference type="PROSITE-ProRule" id="PRU00703"/>
    </source>
</evidence>
<dbReference type="PANTHER" id="PTHR10314">
    <property type="entry name" value="CYSTATHIONINE BETA-SYNTHASE"/>
    <property type="match status" value="1"/>
</dbReference>
<dbReference type="Gene3D" id="3.40.50.1100">
    <property type="match status" value="2"/>
</dbReference>
<evidence type="ECO:0000256" key="2">
    <source>
        <dbReference type="ARBA" id="ARBA00022898"/>
    </source>
</evidence>
<feature type="domain" description="CBS" evidence="4">
    <location>
        <begin position="333"/>
        <end position="397"/>
    </location>
</feature>
<evidence type="ECO:0000313" key="6">
    <source>
        <dbReference type="Proteomes" id="UP001595791"/>
    </source>
</evidence>
<dbReference type="InterPro" id="IPR050214">
    <property type="entry name" value="Cys_Synth/Cystath_Beta-Synth"/>
</dbReference>
<dbReference type="Pfam" id="PF00571">
    <property type="entry name" value="CBS"/>
    <property type="match status" value="2"/>
</dbReference>
<keyword evidence="3" id="KW-0129">CBS domain</keyword>
<dbReference type="EMBL" id="JBHSBU010000001">
    <property type="protein sequence ID" value="MFC4160600.1"/>
    <property type="molecule type" value="Genomic_DNA"/>
</dbReference>
<gene>
    <name evidence="5" type="ORF">ACFOW7_14765</name>
</gene>
<dbReference type="CDD" id="cd04608">
    <property type="entry name" value="CBS_pair_CBS"/>
    <property type="match status" value="1"/>
</dbReference>
<dbReference type="Gene3D" id="3.10.580.10">
    <property type="entry name" value="CBS-domain"/>
    <property type="match status" value="1"/>
</dbReference>
<evidence type="ECO:0000313" key="5">
    <source>
        <dbReference type="EMBL" id="MFC4160600.1"/>
    </source>
</evidence>
<dbReference type="Pfam" id="PF00291">
    <property type="entry name" value="PALP"/>
    <property type="match status" value="1"/>
</dbReference>